<evidence type="ECO:0000256" key="8">
    <source>
        <dbReference type="SAM" id="Phobius"/>
    </source>
</evidence>
<evidence type="ECO:0000256" key="2">
    <source>
        <dbReference type="ARBA" id="ARBA00008335"/>
    </source>
</evidence>
<evidence type="ECO:0000259" key="9">
    <source>
        <dbReference type="PROSITE" id="PS50850"/>
    </source>
</evidence>
<evidence type="ECO:0000313" key="11">
    <source>
        <dbReference type="Proteomes" id="UP001595617"/>
    </source>
</evidence>
<dbReference type="PANTHER" id="PTHR43271:SF1">
    <property type="entry name" value="INNER MEMBRANE TRANSPORT PROTEIN YNFM"/>
    <property type="match status" value="1"/>
</dbReference>
<evidence type="ECO:0000256" key="7">
    <source>
        <dbReference type="ARBA" id="ARBA00023136"/>
    </source>
</evidence>
<keyword evidence="4" id="KW-1003">Cell membrane</keyword>
<dbReference type="InterPro" id="IPR011701">
    <property type="entry name" value="MFS"/>
</dbReference>
<keyword evidence="7 8" id="KW-0472">Membrane</keyword>
<evidence type="ECO:0000256" key="3">
    <source>
        <dbReference type="ARBA" id="ARBA00022448"/>
    </source>
</evidence>
<feature type="transmembrane region" description="Helical" evidence="8">
    <location>
        <begin position="145"/>
        <end position="168"/>
    </location>
</feature>
<feature type="transmembrane region" description="Helical" evidence="8">
    <location>
        <begin position="174"/>
        <end position="199"/>
    </location>
</feature>
<dbReference type="EMBL" id="JBHRYR010000003">
    <property type="protein sequence ID" value="MFC3853022.1"/>
    <property type="molecule type" value="Genomic_DNA"/>
</dbReference>
<dbReference type="Gene3D" id="1.20.1250.20">
    <property type="entry name" value="MFS general substrate transporter like domains"/>
    <property type="match status" value="1"/>
</dbReference>
<feature type="transmembrane region" description="Helical" evidence="8">
    <location>
        <begin position="91"/>
        <end position="109"/>
    </location>
</feature>
<dbReference type="InterPro" id="IPR036259">
    <property type="entry name" value="MFS_trans_sf"/>
</dbReference>
<comment type="subcellular location">
    <subcellularLocation>
        <location evidence="1">Cell membrane</location>
        <topology evidence="1">Multi-pass membrane protein</topology>
    </subcellularLocation>
</comment>
<keyword evidence="6 8" id="KW-1133">Transmembrane helix</keyword>
<dbReference type="CDD" id="cd17324">
    <property type="entry name" value="MFS_NepI_like"/>
    <property type="match status" value="1"/>
</dbReference>
<feature type="transmembrane region" description="Helical" evidence="8">
    <location>
        <begin position="352"/>
        <end position="370"/>
    </location>
</feature>
<feature type="transmembrane region" description="Helical" evidence="8">
    <location>
        <begin position="223"/>
        <end position="243"/>
    </location>
</feature>
<feature type="transmembrane region" description="Helical" evidence="8">
    <location>
        <begin position="115"/>
        <end position="138"/>
    </location>
</feature>
<evidence type="ECO:0000256" key="5">
    <source>
        <dbReference type="ARBA" id="ARBA00022692"/>
    </source>
</evidence>
<dbReference type="PROSITE" id="PS50850">
    <property type="entry name" value="MFS"/>
    <property type="match status" value="1"/>
</dbReference>
<protein>
    <submittedName>
        <fullName evidence="10">MFS transporter</fullName>
    </submittedName>
</protein>
<proteinExistence type="inferred from homology"/>
<reference evidence="11" key="1">
    <citation type="journal article" date="2019" name="Int. J. Syst. Evol. Microbiol.">
        <title>The Global Catalogue of Microorganisms (GCM) 10K type strain sequencing project: providing services to taxonomists for standard genome sequencing and annotation.</title>
        <authorList>
            <consortium name="The Broad Institute Genomics Platform"/>
            <consortium name="The Broad Institute Genome Sequencing Center for Infectious Disease"/>
            <person name="Wu L."/>
            <person name="Ma J."/>
        </authorList>
    </citation>
    <scope>NUCLEOTIDE SEQUENCE [LARGE SCALE GENOMIC DNA]</scope>
    <source>
        <strain evidence="11">IBRC 10765</strain>
    </source>
</reference>
<comment type="similarity">
    <text evidence="2">Belongs to the major facilitator superfamily.</text>
</comment>
<keyword evidence="11" id="KW-1185">Reference proteome</keyword>
<feature type="transmembrane region" description="Helical" evidence="8">
    <location>
        <begin position="263"/>
        <end position="282"/>
    </location>
</feature>
<feature type="domain" description="Major facilitator superfamily (MFS) profile" evidence="9">
    <location>
        <begin position="25"/>
        <end position="408"/>
    </location>
</feature>
<feature type="transmembrane region" description="Helical" evidence="8">
    <location>
        <begin position="321"/>
        <end position="340"/>
    </location>
</feature>
<evidence type="ECO:0000256" key="6">
    <source>
        <dbReference type="ARBA" id="ARBA00022989"/>
    </source>
</evidence>
<dbReference type="SUPFAM" id="SSF103473">
    <property type="entry name" value="MFS general substrate transporter"/>
    <property type="match status" value="1"/>
</dbReference>
<gene>
    <name evidence="10" type="ORF">ACFOOG_09295</name>
</gene>
<evidence type="ECO:0000313" key="10">
    <source>
        <dbReference type="EMBL" id="MFC3853022.1"/>
    </source>
</evidence>
<evidence type="ECO:0000256" key="1">
    <source>
        <dbReference type="ARBA" id="ARBA00004651"/>
    </source>
</evidence>
<dbReference type="InterPro" id="IPR020846">
    <property type="entry name" value="MFS_dom"/>
</dbReference>
<feature type="transmembrane region" description="Helical" evidence="8">
    <location>
        <begin position="376"/>
        <end position="403"/>
    </location>
</feature>
<feature type="transmembrane region" description="Helical" evidence="8">
    <location>
        <begin position="63"/>
        <end position="82"/>
    </location>
</feature>
<keyword evidence="3" id="KW-0813">Transport</keyword>
<sequence length="410" mass="44340">MRMVKVVITIDTTLIKRGSPNFRRATWALCLGSIMVFANLYALQPLLPTLAREFQLSALQASYAFTITSLTLGLSLLFYGALSDAYGRRPLMLLSLGGVVMTTFSMAWVETYSGLLLTRALLGLFLGGLPAIAVAYMGDEYERSAMVAAVGLYISANTLGGISGRLLGGTIGEWLGWSSVFGVMGTISLLCLGIVVWLLPKAQNFTPQSAHPRRMLGDILGHIRNPFILLACLIGGFNFFIFVNQYSYVTFLLAAPPYALSPSWLGLLFLTYLSGTFAAAFSGRIAQYFSPPRCLAGGIVILIVGSLLTLISYLPVIIGGFFVNAFGFFFAQATATGWVSNEAKTAKASASALYLVFYYVGATLGGFYLFPFWQWLAWPGVILGSIIILLSTLSCAILLQILVNKRAQSI</sequence>
<accession>A0ABV7ZZZ5</accession>
<comment type="caution">
    <text evidence="10">The sequence shown here is derived from an EMBL/GenBank/DDBJ whole genome shotgun (WGS) entry which is preliminary data.</text>
</comment>
<name>A0ABV7ZZZ5_9GAMM</name>
<dbReference type="Proteomes" id="UP001595617">
    <property type="component" value="Unassembled WGS sequence"/>
</dbReference>
<evidence type="ECO:0000256" key="4">
    <source>
        <dbReference type="ARBA" id="ARBA00022475"/>
    </source>
</evidence>
<dbReference type="RefSeq" id="WP_380695781.1">
    <property type="nucleotide sequence ID" value="NZ_JBHRYR010000003.1"/>
</dbReference>
<dbReference type="Pfam" id="PF07690">
    <property type="entry name" value="MFS_1"/>
    <property type="match status" value="1"/>
</dbReference>
<feature type="transmembrane region" description="Helical" evidence="8">
    <location>
        <begin position="25"/>
        <end position="43"/>
    </location>
</feature>
<organism evidence="10 11">
    <name type="scientific">Saccharospirillum mangrovi</name>
    <dbReference type="NCBI Taxonomy" id="2161747"/>
    <lineage>
        <taxon>Bacteria</taxon>
        <taxon>Pseudomonadati</taxon>
        <taxon>Pseudomonadota</taxon>
        <taxon>Gammaproteobacteria</taxon>
        <taxon>Oceanospirillales</taxon>
        <taxon>Saccharospirillaceae</taxon>
        <taxon>Saccharospirillum</taxon>
    </lineage>
</organism>
<dbReference type="PANTHER" id="PTHR43271">
    <property type="entry name" value="BLL2771 PROTEIN"/>
    <property type="match status" value="1"/>
</dbReference>
<feature type="transmembrane region" description="Helical" evidence="8">
    <location>
        <begin position="294"/>
        <end position="315"/>
    </location>
</feature>
<keyword evidence="5 8" id="KW-0812">Transmembrane</keyword>